<dbReference type="InterPro" id="IPR045851">
    <property type="entry name" value="AMP-bd_C_sf"/>
</dbReference>
<dbReference type="PANTHER" id="PTHR43845:SF1">
    <property type="entry name" value="BLR5969 PROTEIN"/>
    <property type="match status" value="1"/>
</dbReference>
<evidence type="ECO:0000256" key="2">
    <source>
        <dbReference type="ARBA" id="ARBA00011245"/>
    </source>
</evidence>
<organism evidence="8 15">
    <name type="scientific">Metallosphaera sedula</name>
    <dbReference type="NCBI Taxonomy" id="43687"/>
    <lineage>
        <taxon>Archaea</taxon>
        <taxon>Thermoproteota</taxon>
        <taxon>Thermoprotei</taxon>
        <taxon>Sulfolobales</taxon>
        <taxon>Sulfolobaceae</taxon>
        <taxon>Metallosphaera</taxon>
    </lineage>
</organism>
<dbReference type="GO" id="GO:0000166">
    <property type="term" value="F:nucleotide binding"/>
    <property type="evidence" value="ECO:0007669"/>
    <property type="project" value="UniProtKB-KW"/>
</dbReference>
<name>A0A0K1SLW4_9CREN</name>
<dbReference type="GO" id="GO:0010124">
    <property type="term" value="P:phenylacetate catabolic process"/>
    <property type="evidence" value="ECO:0007669"/>
    <property type="project" value="InterPro"/>
</dbReference>
<dbReference type="SUPFAM" id="SSF56801">
    <property type="entry name" value="Acetyl-CoA synthetase-like"/>
    <property type="match status" value="1"/>
</dbReference>
<reference evidence="13 14" key="1">
    <citation type="journal article" date="2015" name="Genome Announc.">
        <title>Complete Genome Sequences of Evolved Arsenate-Resistant Metallosphaera sedula Strains.</title>
        <authorList>
            <person name="Ai C."/>
            <person name="McCarthy S."/>
            <person name="Schackwitz W."/>
            <person name="Martin J."/>
            <person name="Lipzen A."/>
            <person name="Blum P."/>
        </authorList>
    </citation>
    <scope>NUCLEOTIDE SEQUENCE [LARGE SCALE GENOMIC DNA]</scope>
    <source>
        <strain evidence="9 14">ARS120-1</strain>
        <strain evidence="10 13">ARS120-2</strain>
        <strain evidence="7 16">ARS50-1</strain>
        <strain evidence="8 15">ARS50-2</strain>
    </source>
</reference>
<accession>A0A0K1SLW4</accession>
<dbReference type="GO" id="GO:0047475">
    <property type="term" value="F:phenylacetate-CoA ligase activity"/>
    <property type="evidence" value="ECO:0007669"/>
    <property type="project" value="InterPro"/>
</dbReference>
<dbReference type="Proteomes" id="UP000056255">
    <property type="component" value="Chromosome"/>
</dbReference>
<evidence type="ECO:0000313" key="10">
    <source>
        <dbReference type="EMBL" id="AKV80274.1"/>
    </source>
</evidence>
<evidence type="ECO:0000313" key="13">
    <source>
        <dbReference type="Proteomes" id="UP000061362"/>
    </source>
</evidence>
<dbReference type="Pfam" id="PF00501">
    <property type="entry name" value="AMP-binding"/>
    <property type="match status" value="1"/>
</dbReference>
<evidence type="ECO:0000313" key="16">
    <source>
        <dbReference type="Proteomes" id="UP000068832"/>
    </source>
</evidence>
<dbReference type="Proteomes" id="UP000062398">
    <property type="component" value="Chromosome"/>
</dbReference>
<dbReference type="InterPro" id="IPR042099">
    <property type="entry name" value="ANL_N_sf"/>
</dbReference>
<evidence type="ECO:0000313" key="8">
    <source>
        <dbReference type="EMBL" id="AKV75782.1"/>
    </source>
</evidence>
<evidence type="ECO:0000313" key="11">
    <source>
        <dbReference type="EMBL" id="AKV82520.1"/>
    </source>
</evidence>
<comment type="subunit">
    <text evidence="2">Monomer.</text>
</comment>
<evidence type="ECO:0000313" key="9">
    <source>
        <dbReference type="EMBL" id="AKV78029.1"/>
    </source>
</evidence>
<protein>
    <submittedName>
        <fullName evidence="8">Phenylacetate--CoA ligase</fullName>
    </submittedName>
</protein>
<evidence type="ECO:0000313" key="14">
    <source>
        <dbReference type="Proteomes" id="UP000062398"/>
    </source>
</evidence>
<evidence type="ECO:0000313" key="15">
    <source>
        <dbReference type="Proteomes" id="UP000062475"/>
    </source>
</evidence>
<sequence>MERGLWVRSLMYDETDPRALTKEEIENVQAFRLRRALRRAYERSPFYRRIFKERNLTPDDIRTKEDLRKLPFTTKTDLREKGYPYGGEFMTVELEEIVGWHMTSGTTGVPTVGAYTSSDVELWANLVARSLRTAGVTRKDIIANVYGYGLFTGGMGLHLGAQKIGAKVIPWSTGRTEALAKTLKDFRATVITGTPSYELVIAEKVREAGLDPERDLTLRLAIPGAESMTPEMLRRIEKELGLLSRGGGAREIYGLTEAIGPGVAQECPHDNHEFMHIWTDHFLVEIIDPDTGENVGEGEEGEMVFTHLTREGMPLIRYRTRDITRLVESDDDIPFPKVAIMKGRSDDVIFYKGVKLYPTAINEVLMKMPEVMEYQMVITKDPQKFLLLVETTSPSEDLRRRIVTDIKNVTFVNPEVDFVSPGTLPRFEGKSKRVVLK</sequence>
<keyword evidence="3 8" id="KW-0436">Ligase</keyword>
<keyword evidence="4" id="KW-0547">Nucleotide-binding</keyword>
<evidence type="ECO:0000256" key="1">
    <source>
        <dbReference type="ARBA" id="ARBA00005211"/>
    </source>
</evidence>
<dbReference type="Gene3D" id="3.30.300.30">
    <property type="match status" value="1"/>
</dbReference>
<evidence type="ECO:0000259" key="5">
    <source>
        <dbReference type="Pfam" id="PF00501"/>
    </source>
</evidence>
<dbReference type="PANTHER" id="PTHR43845">
    <property type="entry name" value="BLR5969 PROTEIN"/>
    <property type="match status" value="1"/>
</dbReference>
<dbReference type="CDD" id="cd05913">
    <property type="entry name" value="PaaK"/>
    <property type="match status" value="1"/>
</dbReference>
<dbReference type="InterPro" id="IPR011880">
    <property type="entry name" value="PA_CoA_ligase"/>
</dbReference>
<gene>
    <name evidence="7" type="ORF">MsedA_0401</name>
    <name evidence="8" type="ORF">MsedB_0401</name>
    <name evidence="9" type="ORF">MsedC_0400</name>
    <name evidence="10" type="ORF">MsedD_0401</name>
    <name evidence="11" type="ORF">MsedE_0401</name>
</gene>
<dbReference type="FunFam" id="3.40.50.12780:FF:000016">
    <property type="entry name" value="Phenylacetate-coenzyme A ligase"/>
    <property type="match status" value="1"/>
</dbReference>
<proteinExistence type="predicted"/>
<comment type="pathway">
    <text evidence="1">Aromatic compound metabolism.</text>
</comment>
<dbReference type="EMBL" id="CP012175">
    <property type="protein sequence ID" value="AKV80274.1"/>
    <property type="molecule type" value="Genomic_DNA"/>
</dbReference>
<dbReference type="Proteomes" id="UP000062475">
    <property type="component" value="Chromosome"/>
</dbReference>
<dbReference type="EMBL" id="CP012176">
    <property type="protein sequence ID" value="AKV82520.1"/>
    <property type="molecule type" value="Genomic_DNA"/>
</dbReference>
<dbReference type="InterPro" id="IPR000873">
    <property type="entry name" value="AMP-dep_synth/lig_dom"/>
</dbReference>
<evidence type="ECO:0000259" key="6">
    <source>
        <dbReference type="Pfam" id="PF14535"/>
    </source>
</evidence>
<dbReference type="OrthoDB" id="37928at2157"/>
<feature type="domain" description="AMP-dependent ligase C-terminal" evidence="6">
    <location>
        <begin position="353"/>
        <end position="435"/>
    </location>
</feature>
<dbReference type="Proteomes" id="UP000068832">
    <property type="component" value="Chromosome"/>
</dbReference>
<dbReference type="EMBL" id="CP012172">
    <property type="protein sequence ID" value="AKV73540.1"/>
    <property type="molecule type" value="Genomic_DNA"/>
</dbReference>
<evidence type="ECO:0000256" key="4">
    <source>
        <dbReference type="ARBA" id="ARBA00022741"/>
    </source>
</evidence>
<dbReference type="PATRIC" id="fig|43687.5.peg.399"/>
<reference evidence="11 12" key="2">
    <citation type="submission" date="2015-07" db="EMBL/GenBank/DDBJ databases">
        <title>Physiological, transcriptional responses and genome re-sequencing of acid resistant extremely thermoacidophilic Metallosphaera sedula SARC-M1.</title>
        <authorList>
            <person name="Ai C."/>
            <person name="McCarthy S."/>
            <person name="Eckrich V."/>
            <person name="Rudrappa D."/>
            <person name="Qiu G."/>
            <person name="Blum P."/>
        </authorList>
    </citation>
    <scope>NUCLEOTIDE SEQUENCE [LARGE SCALE GENOMIC DNA]</scope>
    <source>
        <strain evidence="11 12">SARC-M1</strain>
    </source>
</reference>
<evidence type="ECO:0000256" key="3">
    <source>
        <dbReference type="ARBA" id="ARBA00022598"/>
    </source>
</evidence>
<feature type="domain" description="AMP-dependent synthetase/ligase" evidence="5">
    <location>
        <begin position="92"/>
        <end position="305"/>
    </location>
</feature>
<dbReference type="InterPro" id="IPR028154">
    <property type="entry name" value="AMP-dep_Lig_C"/>
</dbReference>
<dbReference type="EMBL" id="CP012174">
    <property type="protein sequence ID" value="AKV78029.1"/>
    <property type="molecule type" value="Genomic_DNA"/>
</dbReference>
<evidence type="ECO:0000313" key="7">
    <source>
        <dbReference type="EMBL" id="AKV73540.1"/>
    </source>
</evidence>
<dbReference type="Pfam" id="PF14535">
    <property type="entry name" value="AMP-binding_C_2"/>
    <property type="match status" value="1"/>
</dbReference>
<dbReference type="Gene3D" id="3.40.50.12780">
    <property type="entry name" value="N-terminal domain of ligase-like"/>
    <property type="match status" value="1"/>
</dbReference>
<evidence type="ECO:0000313" key="12">
    <source>
        <dbReference type="Proteomes" id="UP000056255"/>
    </source>
</evidence>
<dbReference type="EMBL" id="CP012173">
    <property type="protein sequence ID" value="AKV75782.1"/>
    <property type="molecule type" value="Genomic_DNA"/>
</dbReference>
<dbReference type="AlphaFoldDB" id="A0A0K1SLW4"/>
<dbReference type="Proteomes" id="UP000061362">
    <property type="component" value="Chromosome"/>
</dbReference>